<sequence length="302" mass="35448">MKKEIGIPKVFHSCRRVTSIILLGYILYKSSIISDLFQEISREPHSSSDFSNFETESVHHTDKEIQADLDHTSNLEGSEYSYQGGNVEFKDMQAGIEFAVQITPIKDSKKHKEKMDAARESPGSSYFPDDMTEILDNKSQAEQMVITTQIEGNAMPPEIYPRIGEASSLERMGHLNRRQITTTDLDLEKMRLDGAMIRLKYRHEDNEKRRLHEEKMEQLRQKTSSQSIGQQLHELFQPQNQYALFFFCFIFIHVIYTVRELVFYFITKHHLFCYAILLYLGFLKILMDYKQRKKQPWNSSRL</sequence>
<feature type="transmembrane region" description="Helical" evidence="1">
    <location>
        <begin position="269"/>
        <end position="287"/>
    </location>
</feature>
<proteinExistence type="predicted"/>
<keyword evidence="1" id="KW-1133">Transmembrane helix</keyword>
<keyword evidence="1" id="KW-0472">Membrane</keyword>
<dbReference type="AlphaFoldDB" id="A0AAW1CCH4"/>
<gene>
    <name evidence="2" type="ORF">NXF25_003262</name>
</gene>
<dbReference type="InterPro" id="IPR029200">
    <property type="entry name" value="TMEM247"/>
</dbReference>
<feature type="transmembrane region" description="Helical" evidence="1">
    <location>
        <begin position="242"/>
        <end position="263"/>
    </location>
</feature>
<name>A0AAW1CCH4_CROAD</name>
<dbReference type="Pfam" id="PF15444">
    <property type="entry name" value="TMEM247"/>
    <property type="match status" value="1"/>
</dbReference>
<evidence type="ECO:0008006" key="4">
    <source>
        <dbReference type="Google" id="ProtNLM"/>
    </source>
</evidence>
<comment type="caution">
    <text evidence="2">The sequence shown here is derived from an EMBL/GenBank/DDBJ whole genome shotgun (WGS) entry which is preliminary data.</text>
</comment>
<evidence type="ECO:0000313" key="3">
    <source>
        <dbReference type="Proteomes" id="UP001474421"/>
    </source>
</evidence>
<dbReference type="EMBL" id="JAOTOJ010000001">
    <property type="protein sequence ID" value="KAK9412087.1"/>
    <property type="molecule type" value="Genomic_DNA"/>
</dbReference>
<dbReference type="Proteomes" id="UP001474421">
    <property type="component" value="Unassembled WGS sequence"/>
</dbReference>
<reference evidence="2 3" key="1">
    <citation type="journal article" date="2024" name="Proc. Natl. Acad. Sci. U.S.A.">
        <title>The genetic regulatory architecture and epigenomic basis for age-related changes in rattlesnake venom.</title>
        <authorList>
            <person name="Hogan M.P."/>
            <person name="Holding M.L."/>
            <person name="Nystrom G.S."/>
            <person name="Colston T.J."/>
            <person name="Bartlett D.A."/>
            <person name="Mason A.J."/>
            <person name="Ellsworth S.A."/>
            <person name="Rautsaw R.M."/>
            <person name="Lawrence K.C."/>
            <person name="Strickland J.L."/>
            <person name="He B."/>
            <person name="Fraser P."/>
            <person name="Margres M.J."/>
            <person name="Gilbert D.M."/>
            <person name="Gibbs H.L."/>
            <person name="Parkinson C.L."/>
            <person name="Rokyta D.R."/>
        </authorList>
    </citation>
    <scope>NUCLEOTIDE SEQUENCE [LARGE SCALE GENOMIC DNA]</scope>
    <source>
        <strain evidence="2">DRR0105</strain>
    </source>
</reference>
<dbReference type="PANTHER" id="PTHR36691">
    <property type="entry name" value="TRANSMEMBRANE PROTEIN 247"/>
    <property type="match status" value="1"/>
</dbReference>
<dbReference type="PANTHER" id="PTHR36691:SF1">
    <property type="entry name" value="TRANSMEMBRANE PROTEIN 247"/>
    <property type="match status" value="1"/>
</dbReference>
<protein>
    <recommendedName>
        <fullName evidence="4">Transmembrane protein 247</fullName>
    </recommendedName>
</protein>
<evidence type="ECO:0000256" key="1">
    <source>
        <dbReference type="SAM" id="Phobius"/>
    </source>
</evidence>
<dbReference type="GO" id="GO:0005783">
    <property type="term" value="C:endoplasmic reticulum"/>
    <property type="evidence" value="ECO:0007669"/>
    <property type="project" value="TreeGrafter"/>
</dbReference>
<accession>A0AAW1CCH4</accession>
<evidence type="ECO:0000313" key="2">
    <source>
        <dbReference type="EMBL" id="KAK9412087.1"/>
    </source>
</evidence>
<keyword evidence="3" id="KW-1185">Reference proteome</keyword>
<organism evidence="2 3">
    <name type="scientific">Crotalus adamanteus</name>
    <name type="common">Eastern diamondback rattlesnake</name>
    <dbReference type="NCBI Taxonomy" id="8729"/>
    <lineage>
        <taxon>Eukaryota</taxon>
        <taxon>Metazoa</taxon>
        <taxon>Chordata</taxon>
        <taxon>Craniata</taxon>
        <taxon>Vertebrata</taxon>
        <taxon>Euteleostomi</taxon>
        <taxon>Lepidosauria</taxon>
        <taxon>Squamata</taxon>
        <taxon>Bifurcata</taxon>
        <taxon>Unidentata</taxon>
        <taxon>Episquamata</taxon>
        <taxon>Toxicofera</taxon>
        <taxon>Serpentes</taxon>
        <taxon>Colubroidea</taxon>
        <taxon>Viperidae</taxon>
        <taxon>Crotalinae</taxon>
        <taxon>Crotalus</taxon>
    </lineage>
</organism>
<keyword evidence="1" id="KW-0812">Transmembrane</keyword>